<gene>
    <name evidence="1" type="ORF">S03H2_21819</name>
</gene>
<feature type="non-terminal residue" evidence="1">
    <location>
        <position position="121"/>
    </location>
</feature>
<proteinExistence type="predicted"/>
<reference evidence="1" key="1">
    <citation type="journal article" date="2014" name="Front. Microbiol.">
        <title>High frequency of phylogenetically diverse reductive dehalogenase-homologous genes in deep subseafloor sedimentary metagenomes.</title>
        <authorList>
            <person name="Kawai M."/>
            <person name="Futagami T."/>
            <person name="Toyoda A."/>
            <person name="Takaki Y."/>
            <person name="Nishi S."/>
            <person name="Hori S."/>
            <person name="Arai W."/>
            <person name="Tsubouchi T."/>
            <person name="Morono Y."/>
            <person name="Uchiyama I."/>
            <person name="Ito T."/>
            <person name="Fujiyama A."/>
            <person name="Inagaki F."/>
            <person name="Takami H."/>
        </authorList>
    </citation>
    <scope>NUCLEOTIDE SEQUENCE</scope>
    <source>
        <strain evidence="1">Expedition CK06-06</strain>
    </source>
</reference>
<organism evidence="1">
    <name type="scientific">marine sediment metagenome</name>
    <dbReference type="NCBI Taxonomy" id="412755"/>
    <lineage>
        <taxon>unclassified sequences</taxon>
        <taxon>metagenomes</taxon>
        <taxon>ecological metagenomes</taxon>
    </lineage>
</organism>
<comment type="caution">
    <text evidence="1">The sequence shown here is derived from an EMBL/GenBank/DDBJ whole genome shotgun (WGS) entry which is preliminary data.</text>
</comment>
<dbReference type="EMBL" id="BARU01011662">
    <property type="protein sequence ID" value="GAH32239.1"/>
    <property type="molecule type" value="Genomic_DNA"/>
</dbReference>
<dbReference type="SUPFAM" id="SSF53822">
    <property type="entry name" value="Periplasmic binding protein-like I"/>
    <property type="match status" value="1"/>
</dbReference>
<evidence type="ECO:0008006" key="2">
    <source>
        <dbReference type="Google" id="ProtNLM"/>
    </source>
</evidence>
<evidence type="ECO:0000313" key="1">
    <source>
        <dbReference type="EMBL" id="GAH32239.1"/>
    </source>
</evidence>
<dbReference type="Gene3D" id="3.40.50.2300">
    <property type="match status" value="1"/>
</dbReference>
<dbReference type="InterPro" id="IPR028082">
    <property type="entry name" value="Peripla_BP_I"/>
</dbReference>
<sequence length="121" mass="12695">MKKVLKVMIVFTVMGALLLGAGLTAFAAKEDLLGSGVIIYMQMGGTAGDPSTLPRTNGARAAAAHLGVKLVEQYSAWQPEKMISQFKEALAASPDGIVIMGHPGEGATPTAPRVFTGYRIY</sequence>
<dbReference type="AlphaFoldDB" id="X1FS99"/>
<accession>X1FS99</accession>
<protein>
    <recommendedName>
        <fullName evidence="2">Periplasmic binding protein domain-containing protein</fullName>
    </recommendedName>
</protein>
<name>X1FS99_9ZZZZ</name>